<dbReference type="PROSITE" id="PS50853">
    <property type="entry name" value="FN3"/>
    <property type="match status" value="1"/>
</dbReference>
<reference evidence="6 7" key="1">
    <citation type="submission" date="2024-08" db="EMBL/GenBank/DDBJ databases">
        <authorList>
            <person name="Cucini C."/>
            <person name="Frati F."/>
        </authorList>
    </citation>
    <scope>NUCLEOTIDE SEQUENCE [LARGE SCALE GENOMIC DNA]</scope>
</reference>
<feature type="domain" description="VWFA" evidence="4">
    <location>
        <begin position="329"/>
        <end position="511"/>
    </location>
</feature>
<dbReference type="InterPro" id="IPR013783">
    <property type="entry name" value="Ig-like_fold"/>
</dbReference>
<feature type="domain" description="Fibronectin type-III" evidence="5">
    <location>
        <begin position="818"/>
        <end position="922"/>
    </location>
</feature>
<name>A0ABP1RXC9_9HEXA</name>
<dbReference type="CDD" id="cd00198">
    <property type="entry name" value="vWFA"/>
    <property type="match status" value="1"/>
</dbReference>
<evidence type="ECO:0000259" key="5">
    <source>
        <dbReference type="PROSITE" id="PS50853"/>
    </source>
</evidence>
<dbReference type="PROSITE" id="PS50234">
    <property type="entry name" value="VWFA"/>
    <property type="match status" value="1"/>
</dbReference>
<dbReference type="Gene3D" id="3.40.50.410">
    <property type="entry name" value="von Willebrand factor, type A domain"/>
    <property type="match status" value="1"/>
</dbReference>
<dbReference type="Pfam" id="PF00092">
    <property type="entry name" value="VWA"/>
    <property type="match status" value="1"/>
</dbReference>
<dbReference type="Pfam" id="PF08434">
    <property type="entry name" value="CLCA"/>
    <property type="match status" value="2"/>
</dbReference>
<feature type="region of interest" description="Disordered" evidence="2">
    <location>
        <begin position="918"/>
        <end position="950"/>
    </location>
</feature>
<comment type="subcellular location">
    <subcellularLocation>
        <location evidence="1">Secreted</location>
        <location evidence="1">Extracellular space</location>
    </subcellularLocation>
</comment>
<keyword evidence="3" id="KW-1133">Transmembrane helix</keyword>
<feature type="compositionally biased region" description="Pro residues" evidence="2">
    <location>
        <begin position="1222"/>
        <end position="1239"/>
    </location>
</feature>
<comment type="caution">
    <text evidence="6">The sequence shown here is derived from an EMBL/GenBank/DDBJ whole genome shotgun (WGS) entry which is preliminary data.</text>
</comment>
<feature type="compositionally biased region" description="Basic residues" evidence="2">
    <location>
        <begin position="1147"/>
        <end position="1157"/>
    </location>
</feature>
<evidence type="ECO:0000256" key="1">
    <source>
        <dbReference type="ARBA" id="ARBA00004239"/>
    </source>
</evidence>
<dbReference type="InterPro" id="IPR013642">
    <property type="entry name" value="CLCA_N"/>
</dbReference>
<accession>A0ABP1RXC9</accession>
<protein>
    <recommendedName>
        <fullName evidence="8">Calcium-activated chloride channel regulator 1</fullName>
    </recommendedName>
</protein>
<feature type="compositionally biased region" description="Low complexity" evidence="2">
    <location>
        <begin position="1097"/>
        <end position="1108"/>
    </location>
</feature>
<feature type="region of interest" description="Disordered" evidence="2">
    <location>
        <begin position="991"/>
        <end position="1011"/>
    </location>
</feature>
<feature type="compositionally biased region" description="Low complexity" evidence="2">
    <location>
        <begin position="1060"/>
        <end position="1078"/>
    </location>
</feature>
<feature type="compositionally biased region" description="Polar residues" evidence="2">
    <location>
        <begin position="1137"/>
        <end position="1146"/>
    </location>
</feature>
<organism evidence="6 7">
    <name type="scientific">Orchesella dallaii</name>
    <dbReference type="NCBI Taxonomy" id="48710"/>
    <lineage>
        <taxon>Eukaryota</taxon>
        <taxon>Metazoa</taxon>
        <taxon>Ecdysozoa</taxon>
        <taxon>Arthropoda</taxon>
        <taxon>Hexapoda</taxon>
        <taxon>Collembola</taxon>
        <taxon>Entomobryomorpha</taxon>
        <taxon>Entomobryoidea</taxon>
        <taxon>Orchesellidae</taxon>
        <taxon>Orchesellinae</taxon>
        <taxon>Orchesella</taxon>
    </lineage>
</organism>
<dbReference type="Gene3D" id="2.60.40.10">
    <property type="entry name" value="Immunoglobulins"/>
    <property type="match status" value="1"/>
</dbReference>
<evidence type="ECO:0000259" key="4">
    <source>
        <dbReference type="PROSITE" id="PS50234"/>
    </source>
</evidence>
<keyword evidence="3" id="KW-0812">Transmembrane</keyword>
<gene>
    <name evidence="6" type="ORF">ODALV1_LOCUS27245</name>
</gene>
<evidence type="ECO:0000313" key="6">
    <source>
        <dbReference type="EMBL" id="CAL8138168.1"/>
    </source>
</evidence>
<dbReference type="InterPro" id="IPR002035">
    <property type="entry name" value="VWF_A"/>
</dbReference>
<dbReference type="InterPro" id="IPR036465">
    <property type="entry name" value="vWFA_dom_sf"/>
</dbReference>
<evidence type="ECO:0000256" key="3">
    <source>
        <dbReference type="SAM" id="Phobius"/>
    </source>
</evidence>
<feature type="transmembrane region" description="Helical" evidence="3">
    <location>
        <begin position="961"/>
        <end position="985"/>
    </location>
</feature>
<proteinExistence type="predicted"/>
<sequence length="1265" mass="138834">MNGVLTSASDYLRRATDGRVYFNRVTIVVPPNWDSVACRGALPASSYISRGAVNEATIRIGMEHPIFGYFPWTQQSRSCGLPGDFISVGYHYILQFNETENGIVGSSASSSASSLGSTKVSYGAGASGSSFNEPENDFDNHYESGSRGYNGYDGVGHGTGQSANLVAADRAFVKEWAKYRYGVFEEIGFPNDPIYPTYYKELGERKATSCTNLPLRGNWSSGCDESYWNSYHGSNGTCVFTPASSSVSYENDRITSSIMSFPQLKNVRLFCDRTNHNSKAPTKQNFLCDGKSTSEVIYAHPDFRNLAFREPNVPVPAPEFIVKQITTPRFVLLVEETGNMNLRDVWKFLKLAVRKFIKYDLPDGTQIGLISVSTADVRILSNMTSLQSSQLRRALADKLPNYPNVDSGGNISLRRGIFQAVELLKRNQQRAAGSVIILVSQGTVSNADLEASMELLREEEVTLAAIEYPSLGDGKISLLAEGTSGPHFAIRETGVGPTTHMSTFVQLINALMTIQKYFTEDVARNWPIMIHQAEYKGDSRSYVEANFSFESSSTQTPAEFFIYTSNPNDPKINSVELTSPNGIKYTTQLSDLHDINVIKIDALINEPGVWRYRIERLADSHQSHFVQVVTKTSTEDLTARLYTNLGILDKVANLSSTPLALYVEVKQKRNSPVIDADVEATIVTGNKKWTVRLLDNGNGDPDVTRGDGVYSRYFIVPPGETATTAQLEISARVVVNPYRARCIVVSQPSQSTSSSLTSNNNRFTPPNLTSQQHCCGSFIAPADPKTQYKIMPFSERSSNSLIVRVSDIPPVGFYTPGRIGDLKIGEMEAAKRNVTLTWTAPGEDLDQGVPASYQVFYSTDTVNENWSMLTEIKADLEAGVEDNVTITLPKYGQYLVAIRAVDYYAKWGKMSNMVKVNMVPPPREPEHGYHSGSSSAGGGGSTLSIKNTTPPPNDELSRLDLLLIVICGLAFVFLLGGLIVILLYCRRLGSSQRKPNKKNPGDTKIAAITDPKSPIHWSASELLGEHEKRHSLYGGSVSPNNSDKSLKPGQAPQQHEMQLSSQNQINQNSHHNGLPNGHPHNHPMHLNIIPGDYVGGTSTSTRSRSSPDSYDDPDSPTPIPVSVRHMNRPGGDYSICVDSSSNMSSRLNHHQHHHHHPQHQETGTNTPSTSTGYGHPPHHPSYHHPQYHYQIPQNGGLVVAANAGGSYPVSNPNRYSTANNPSPLPPPTGPVSGHQPPPSHLMHYDPEIQGSMSSVASKKRNITMV</sequence>
<evidence type="ECO:0000313" key="7">
    <source>
        <dbReference type="Proteomes" id="UP001642540"/>
    </source>
</evidence>
<keyword evidence="7" id="KW-1185">Reference proteome</keyword>
<dbReference type="SUPFAM" id="SSF53300">
    <property type="entry name" value="vWA-like"/>
    <property type="match status" value="1"/>
</dbReference>
<evidence type="ECO:0008006" key="8">
    <source>
        <dbReference type="Google" id="ProtNLM"/>
    </source>
</evidence>
<dbReference type="InterPro" id="IPR003961">
    <property type="entry name" value="FN3_dom"/>
</dbReference>
<feature type="compositionally biased region" description="Basic residues" evidence="2">
    <location>
        <begin position="1176"/>
        <end position="1186"/>
    </location>
</feature>
<evidence type="ECO:0000256" key="2">
    <source>
        <dbReference type="SAM" id="MobiDB-lite"/>
    </source>
</evidence>
<keyword evidence="3" id="KW-0472">Membrane</keyword>
<feature type="region of interest" description="Disordered" evidence="2">
    <location>
        <begin position="1031"/>
        <end position="1189"/>
    </location>
</feature>
<feature type="compositionally biased region" description="Polar residues" evidence="2">
    <location>
        <begin position="1209"/>
        <end position="1220"/>
    </location>
</feature>
<dbReference type="EMBL" id="CAXLJM020000122">
    <property type="protein sequence ID" value="CAL8138168.1"/>
    <property type="molecule type" value="Genomic_DNA"/>
</dbReference>
<feature type="region of interest" description="Disordered" evidence="2">
    <location>
        <begin position="1209"/>
        <end position="1265"/>
    </location>
</feature>
<dbReference type="Proteomes" id="UP001642540">
    <property type="component" value="Unassembled WGS sequence"/>
</dbReference>